<dbReference type="OrthoDB" id="4556194at2"/>
<feature type="compositionally biased region" description="Low complexity" evidence="1">
    <location>
        <begin position="32"/>
        <end position="47"/>
    </location>
</feature>
<dbReference type="RefSeq" id="WP_034527631.1">
    <property type="nucleotide sequence ID" value="NZ_JGZP01000011.1"/>
</dbReference>
<dbReference type="STRING" id="762211.BSTEL_0646"/>
<accession>A0A087DQN5</accession>
<organism evidence="2 3">
    <name type="scientific">Bifidobacterium stellenboschense</name>
    <dbReference type="NCBI Taxonomy" id="762211"/>
    <lineage>
        <taxon>Bacteria</taxon>
        <taxon>Bacillati</taxon>
        <taxon>Actinomycetota</taxon>
        <taxon>Actinomycetes</taxon>
        <taxon>Bifidobacteriales</taxon>
        <taxon>Bifidobacteriaceae</taxon>
        <taxon>Bifidobacterium</taxon>
    </lineage>
</organism>
<keyword evidence="3" id="KW-1185">Reference proteome</keyword>
<sequence length="117" mass="12545">MNTDINELVKTALAAGATLTINLTIMPDGQTTDDAAGGTGASASAGGEMRGLPDKPGLWRDREGDIWLVATLDGRLVPWLMRAGGAWDMPQTAWDMDDPDFARTAPFTRIHMEGDNE</sequence>
<comment type="caution">
    <text evidence="2">The sequence shown here is derived from an EMBL/GenBank/DDBJ whole genome shotgun (WGS) entry which is preliminary data.</text>
</comment>
<feature type="region of interest" description="Disordered" evidence="1">
    <location>
        <begin position="27"/>
        <end position="59"/>
    </location>
</feature>
<evidence type="ECO:0000313" key="2">
    <source>
        <dbReference type="EMBL" id="KFI97835.1"/>
    </source>
</evidence>
<gene>
    <name evidence="2" type="ORF">BSTEL_0646</name>
</gene>
<dbReference type="AlphaFoldDB" id="A0A087DQN5"/>
<evidence type="ECO:0000256" key="1">
    <source>
        <dbReference type="SAM" id="MobiDB-lite"/>
    </source>
</evidence>
<protein>
    <submittedName>
        <fullName evidence="2">Uncharacterized protein</fullName>
    </submittedName>
</protein>
<dbReference type="EMBL" id="JGZP01000011">
    <property type="protein sequence ID" value="KFI97835.1"/>
    <property type="molecule type" value="Genomic_DNA"/>
</dbReference>
<dbReference type="Proteomes" id="UP000029004">
    <property type="component" value="Unassembled WGS sequence"/>
</dbReference>
<evidence type="ECO:0000313" key="3">
    <source>
        <dbReference type="Proteomes" id="UP000029004"/>
    </source>
</evidence>
<reference evidence="2 3" key="1">
    <citation type="submission" date="2014-03" db="EMBL/GenBank/DDBJ databases">
        <title>Genomics of Bifidobacteria.</title>
        <authorList>
            <person name="Ventura M."/>
            <person name="Milani C."/>
            <person name="Lugli G.A."/>
        </authorList>
    </citation>
    <scope>NUCLEOTIDE SEQUENCE [LARGE SCALE GENOMIC DNA]</scope>
    <source>
        <strain evidence="2 3">DSM 23968</strain>
    </source>
</reference>
<proteinExistence type="predicted"/>
<name>A0A087DQN5_9BIFI</name>